<organism evidence="1 2">
    <name type="scientific">Saitoella complicata (strain BCRC 22490 / CBS 7301 / JCM 7358 / NBRC 10748 / NRRL Y-17804)</name>
    <dbReference type="NCBI Taxonomy" id="698492"/>
    <lineage>
        <taxon>Eukaryota</taxon>
        <taxon>Fungi</taxon>
        <taxon>Dikarya</taxon>
        <taxon>Ascomycota</taxon>
        <taxon>Taphrinomycotina</taxon>
        <taxon>Taphrinomycotina incertae sedis</taxon>
        <taxon>Saitoella</taxon>
    </lineage>
</organism>
<dbReference type="SUPFAM" id="SSF53335">
    <property type="entry name" value="S-adenosyl-L-methionine-dependent methyltransferases"/>
    <property type="match status" value="1"/>
</dbReference>
<dbReference type="PANTHER" id="PTHR14614">
    <property type="entry name" value="HEPATOCELLULAR CARCINOMA-ASSOCIATED ANTIGEN"/>
    <property type="match status" value="1"/>
</dbReference>
<accession>A0A0E9NRD9</accession>
<dbReference type="AlphaFoldDB" id="A0A0E9NRD9"/>
<dbReference type="STRING" id="698492.A0A0E9NRD9"/>
<dbReference type="InterPro" id="IPR029063">
    <property type="entry name" value="SAM-dependent_MTases_sf"/>
</dbReference>
<evidence type="ECO:0000313" key="1">
    <source>
        <dbReference type="EMBL" id="GAO52256.1"/>
    </source>
</evidence>
<protein>
    <submittedName>
        <fullName evidence="1">Uncharacterized protein</fullName>
    </submittedName>
</protein>
<dbReference type="OMA" id="LYENLDW"/>
<dbReference type="CDD" id="cd02440">
    <property type="entry name" value="AdoMet_MTases"/>
    <property type="match status" value="1"/>
</dbReference>
<dbReference type="GO" id="GO:0008757">
    <property type="term" value="F:S-adenosylmethionine-dependent methyltransferase activity"/>
    <property type="evidence" value="ECO:0007669"/>
    <property type="project" value="UniProtKB-ARBA"/>
</dbReference>
<dbReference type="Pfam" id="PF10294">
    <property type="entry name" value="Methyltransf_16"/>
    <property type="match status" value="1"/>
</dbReference>
<dbReference type="Gene3D" id="3.40.50.150">
    <property type="entry name" value="Vaccinia Virus protein VP39"/>
    <property type="match status" value="1"/>
</dbReference>
<dbReference type="Proteomes" id="UP000033140">
    <property type="component" value="Unassembled WGS sequence"/>
</dbReference>
<comment type="caution">
    <text evidence="1">The sequence shown here is derived from an EMBL/GenBank/DDBJ whole genome shotgun (WGS) entry which is preliminary data.</text>
</comment>
<reference evidence="1 2" key="3">
    <citation type="journal article" date="2015" name="Genome Announc.">
        <title>Draft Genome Sequence of the Archiascomycetous Yeast Saitoella complicata.</title>
        <authorList>
            <person name="Yamauchi K."/>
            <person name="Kondo S."/>
            <person name="Hamamoto M."/>
            <person name="Takahashi Y."/>
            <person name="Ogura Y."/>
            <person name="Hayashi T."/>
            <person name="Nishida H."/>
        </authorList>
    </citation>
    <scope>NUCLEOTIDE SEQUENCE [LARGE SCALE GENOMIC DNA]</scope>
    <source>
        <strain evidence="1 2">NRRL Y-17804</strain>
    </source>
</reference>
<reference evidence="1 2" key="2">
    <citation type="journal article" date="2014" name="J. Gen. Appl. Microbiol.">
        <title>The early diverging ascomycetous budding yeast Saitoella complicata has three histone deacetylases belonging to the Clr6, Hos2, and Rpd3 lineages.</title>
        <authorList>
            <person name="Nishida H."/>
            <person name="Matsumoto T."/>
            <person name="Kondo S."/>
            <person name="Hamamoto M."/>
            <person name="Yoshikawa H."/>
        </authorList>
    </citation>
    <scope>NUCLEOTIDE SEQUENCE [LARGE SCALE GENOMIC DNA]</scope>
    <source>
        <strain evidence="1 2">NRRL Y-17804</strain>
    </source>
</reference>
<reference evidence="1 2" key="1">
    <citation type="journal article" date="2011" name="J. Gen. Appl. Microbiol.">
        <title>Draft genome sequencing of the enigmatic yeast Saitoella complicata.</title>
        <authorList>
            <person name="Nishida H."/>
            <person name="Hamamoto M."/>
            <person name="Sugiyama J."/>
        </authorList>
    </citation>
    <scope>NUCLEOTIDE SEQUENCE [LARGE SCALE GENOMIC DNA]</scope>
    <source>
        <strain evidence="1 2">NRRL Y-17804</strain>
    </source>
</reference>
<dbReference type="InterPro" id="IPR019410">
    <property type="entry name" value="Methyltransf_16"/>
</dbReference>
<keyword evidence="2" id="KW-1185">Reference proteome</keyword>
<gene>
    <name evidence="1" type="ORF">G7K_6337-t1</name>
</gene>
<proteinExistence type="predicted"/>
<name>A0A0E9NRD9_SAICN</name>
<dbReference type="PANTHER" id="PTHR14614:SF132">
    <property type="entry name" value="PROTEIN-LYSINE METHYLTRANSFERASE C42C1.13"/>
    <property type="match status" value="1"/>
</dbReference>
<sequence>MMGGITHCRFLKAPVTKLEAKSPKSAVWTITAVVTLTTDLGETFYEDNATLEAILYRNGPGSAETAVLSKTVDWTFPMRALKVVLQVDAAKCNPKHQYFLRVGEKDRKAVQDVWGQYMMVQGRTSVLPIWSLPFRLGQKTKELFVERRLQIRDDRVLKVVEETGESIARHIWDAGLSASLVLASLDNERSNLASPELRKAIRACLNRDHVNILELGAGCGTFGITFATLFENCLVTLTDLGLAKEIADLNLKANSLGDRAKFVELDWTEPLPEHYKTSFGLVIMTDCTYNSAYFEPLVGVIDAVLNNNNRLLMAYKRRHEDEKEFFELMEAKGLEVTCRTKVAIEGDTETAQHADLASLRSNRGLFPWTSTPPKPRSLTKRHRSIASAHCTGRIHISFLLPCSQKVAQLPTTASGAFNDTAPTKLVHFKPVPYCTVR</sequence>
<evidence type="ECO:0000313" key="2">
    <source>
        <dbReference type="Proteomes" id="UP000033140"/>
    </source>
</evidence>
<dbReference type="GO" id="GO:0005829">
    <property type="term" value="C:cytosol"/>
    <property type="evidence" value="ECO:0007669"/>
    <property type="project" value="TreeGrafter"/>
</dbReference>
<dbReference type="EMBL" id="BACD03000064">
    <property type="protein sequence ID" value="GAO52256.1"/>
    <property type="molecule type" value="Genomic_DNA"/>
</dbReference>